<feature type="chain" id="PRO_5046212258" description="Pherophorin domain-containing protein" evidence="1">
    <location>
        <begin position="33"/>
        <end position="388"/>
    </location>
</feature>
<dbReference type="Proteomes" id="UP001244341">
    <property type="component" value="Chromosome 9b"/>
</dbReference>
<organism evidence="2 3">
    <name type="scientific">Tetradesmus obliquus</name>
    <name type="common">Green alga</name>
    <name type="synonym">Acutodesmus obliquus</name>
    <dbReference type="NCBI Taxonomy" id="3088"/>
    <lineage>
        <taxon>Eukaryota</taxon>
        <taxon>Viridiplantae</taxon>
        <taxon>Chlorophyta</taxon>
        <taxon>core chlorophytes</taxon>
        <taxon>Chlorophyceae</taxon>
        <taxon>CS clade</taxon>
        <taxon>Sphaeropleales</taxon>
        <taxon>Scenedesmaceae</taxon>
        <taxon>Tetradesmus</taxon>
    </lineage>
</organism>
<accession>A0ABY8U9X6</accession>
<proteinExistence type="predicted"/>
<protein>
    <recommendedName>
        <fullName evidence="4">Pherophorin domain-containing protein</fullName>
    </recommendedName>
</protein>
<dbReference type="EMBL" id="CP126216">
    <property type="protein sequence ID" value="WIA18164.1"/>
    <property type="molecule type" value="Genomic_DNA"/>
</dbReference>
<evidence type="ECO:0000256" key="1">
    <source>
        <dbReference type="SAM" id="SignalP"/>
    </source>
</evidence>
<gene>
    <name evidence="2" type="ORF">OEZ85_009639</name>
</gene>
<reference evidence="2 3" key="1">
    <citation type="submission" date="2023-05" db="EMBL/GenBank/DDBJ databases">
        <title>A 100% complete, gapless, phased diploid assembly of the Scenedesmus obliquus UTEX 3031 genome.</title>
        <authorList>
            <person name="Biondi T.C."/>
            <person name="Hanschen E.R."/>
            <person name="Kwon T."/>
            <person name="Eng W."/>
            <person name="Kruse C.P.S."/>
            <person name="Koehler S.I."/>
            <person name="Kunde Y."/>
            <person name="Gleasner C.D."/>
            <person name="You Mak K.T."/>
            <person name="Polle J."/>
            <person name="Hovde B.T."/>
            <person name="Starkenburg S.R."/>
        </authorList>
    </citation>
    <scope>NUCLEOTIDE SEQUENCE [LARGE SCALE GENOMIC DNA]</scope>
    <source>
        <strain evidence="2 3">DOE0152z</strain>
    </source>
</reference>
<feature type="signal peptide" evidence="1">
    <location>
        <begin position="1"/>
        <end position="32"/>
    </location>
</feature>
<keyword evidence="1" id="KW-0732">Signal</keyword>
<evidence type="ECO:0008006" key="4">
    <source>
        <dbReference type="Google" id="ProtNLM"/>
    </source>
</evidence>
<name>A0ABY8U9X6_TETOB</name>
<evidence type="ECO:0000313" key="2">
    <source>
        <dbReference type="EMBL" id="WIA18164.1"/>
    </source>
</evidence>
<evidence type="ECO:0000313" key="3">
    <source>
        <dbReference type="Proteomes" id="UP001244341"/>
    </source>
</evidence>
<keyword evidence="3" id="KW-1185">Reference proteome</keyword>
<sequence length="388" mass="40779">MPTACVRQPRRCQCSILHTLAILIIASVLSVAAHSAGNRVGGPDNPAAGAAQLRSLLGALNTAESARSARDAASKRVQVVPQCYWNPEEKVCDAEDAVNIMYAINARPGSAYLWFLLMTYDRETAPLALHCPGSKAHALLSCMRMPSLAACAASKDCVVIPASADSSSSSSDDGRLPGMCLSRHVQGLDRAAMKKFTFEVALAEPSAVGSCDGACWMRQAMLCNRTTGPEACGALSFCRRSSSGLCTPRLYAQDNFGSSVQEYMGECVDVDNRKDCEGLRLRLTNKGAYGSWAMPRSPKFRCSVPSIGSLLGSEAATAAAAASAKDASKVVLEVGQREEQTAGMQAAAAAAAAAANAARLVSGRGPVMLKQIYFSDDQPQGDSSRVRG</sequence>